<dbReference type="WBParaSite" id="BXY_1143500.1">
    <property type="protein sequence ID" value="BXY_1143500.1"/>
    <property type="gene ID" value="BXY_1143500"/>
</dbReference>
<dbReference type="Proteomes" id="UP000582659">
    <property type="component" value="Unassembled WGS sequence"/>
</dbReference>
<feature type="compositionally biased region" description="Low complexity" evidence="1">
    <location>
        <begin position="43"/>
        <end position="62"/>
    </location>
</feature>
<dbReference type="EMBL" id="CAJFCV020000004">
    <property type="protein sequence ID" value="CAG9113499.1"/>
    <property type="molecule type" value="Genomic_DNA"/>
</dbReference>
<dbReference type="SMR" id="A0A1I7SEH6"/>
<evidence type="ECO:0000313" key="6">
    <source>
        <dbReference type="WBParaSite" id="BXY_1143500.1"/>
    </source>
</evidence>
<proteinExistence type="predicted"/>
<feature type="region of interest" description="Disordered" evidence="1">
    <location>
        <begin position="31"/>
        <end position="78"/>
    </location>
</feature>
<evidence type="ECO:0000256" key="1">
    <source>
        <dbReference type="SAM" id="MobiDB-lite"/>
    </source>
</evidence>
<dbReference type="OrthoDB" id="10626938at2759"/>
<gene>
    <name evidence="2" type="ORF">BXYJ_LOCUS8153</name>
</gene>
<evidence type="ECO:0000313" key="2">
    <source>
        <dbReference type="EMBL" id="CAD5224657.1"/>
    </source>
</evidence>
<reference evidence="6" key="1">
    <citation type="submission" date="2016-11" db="UniProtKB">
        <authorList>
            <consortium name="WormBaseParasite"/>
        </authorList>
    </citation>
    <scope>IDENTIFICATION</scope>
</reference>
<organism evidence="4 6">
    <name type="scientific">Bursaphelenchus xylophilus</name>
    <name type="common">Pinewood nematode worm</name>
    <name type="synonym">Aphelenchoides xylophilus</name>
    <dbReference type="NCBI Taxonomy" id="6326"/>
    <lineage>
        <taxon>Eukaryota</taxon>
        <taxon>Metazoa</taxon>
        <taxon>Ecdysozoa</taxon>
        <taxon>Nematoda</taxon>
        <taxon>Chromadorea</taxon>
        <taxon>Rhabditida</taxon>
        <taxon>Tylenchina</taxon>
        <taxon>Tylenchomorpha</taxon>
        <taxon>Aphelenchoidea</taxon>
        <taxon>Aphelenchoididae</taxon>
        <taxon>Bursaphelenchus</taxon>
    </lineage>
</organism>
<reference evidence="3" key="2">
    <citation type="submission" date="2020-08" db="EMBL/GenBank/DDBJ databases">
        <authorList>
            <person name="Kikuchi T."/>
        </authorList>
    </citation>
    <scope>NUCLEOTIDE SEQUENCE</scope>
    <source>
        <strain evidence="2">Ka4C1</strain>
    </source>
</reference>
<evidence type="ECO:0000313" key="3">
    <source>
        <dbReference type="EMBL" id="CAG9113499.1"/>
    </source>
</evidence>
<keyword evidence="5" id="KW-1185">Reference proteome</keyword>
<name>A0A1I7SEH6_BURXY</name>
<dbReference type="EMBL" id="CAJFDI010000004">
    <property type="protein sequence ID" value="CAD5224657.1"/>
    <property type="molecule type" value="Genomic_DNA"/>
</dbReference>
<evidence type="ECO:0000313" key="4">
    <source>
        <dbReference type="Proteomes" id="UP000095284"/>
    </source>
</evidence>
<accession>A0A1I7SEH6</accession>
<protein>
    <submittedName>
        <fullName evidence="2">(pine wood nematode) hypothetical protein</fullName>
    </submittedName>
</protein>
<evidence type="ECO:0000313" key="5">
    <source>
        <dbReference type="Proteomes" id="UP000659654"/>
    </source>
</evidence>
<dbReference type="Proteomes" id="UP000095284">
    <property type="component" value="Unplaced"/>
</dbReference>
<dbReference type="Proteomes" id="UP000659654">
    <property type="component" value="Unassembled WGS sequence"/>
</dbReference>
<sequence length="136" mass="15079">MSAPSTSSSTTSVATAKKPIFDELASLRPLYSDSEGSTDSNCSTGTSTDASTSSSKSSTAYSGIPVNRKRLRRSPEFEKVHNSLDQMERELEVVKVKMLSCRSAHQRAMINSQVERILEKCQEMQEEVSRKRKNVN</sequence>
<dbReference type="AlphaFoldDB" id="A0A1I7SEH6"/>